<organism evidence="3 4">
    <name type="scientific">Nitzschia inconspicua</name>
    <dbReference type="NCBI Taxonomy" id="303405"/>
    <lineage>
        <taxon>Eukaryota</taxon>
        <taxon>Sar</taxon>
        <taxon>Stramenopiles</taxon>
        <taxon>Ochrophyta</taxon>
        <taxon>Bacillariophyta</taxon>
        <taxon>Bacillariophyceae</taxon>
        <taxon>Bacillariophycidae</taxon>
        <taxon>Bacillariales</taxon>
        <taxon>Bacillariaceae</taxon>
        <taxon>Nitzschia</taxon>
    </lineage>
</organism>
<keyword evidence="2" id="KW-0812">Transmembrane</keyword>
<proteinExistence type="predicted"/>
<keyword evidence="2" id="KW-0472">Membrane</keyword>
<evidence type="ECO:0000313" key="4">
    <source>
        <dbReference type="Proteomes" id="UP000693970"/>
    </source>
</evidence>
<gene>
    <name evidence="3" type="ORF">IV203_008116</name>
</gene>
<feature type="transmembrane region" description="Helical" evidence="2">
    <location>
        <begin position="26"/>
        <end position="45"/>
    </location>
</feature>
<feature type="region of interest" description="Disordered" evidence="1">
    <location>
        <begin position="129"/>
        <end position="221"/>
    </location>
</feature>
<dbReference type="AlphaFoldDB" id="A0A9K3KZG8"/>
<protein>
    <submittedName>
        <fullName evidence="3">Uncharacterized protein</fullName>
    </submittedName>
</protein>
<evidence type="ECO:0000256" key="2">
    <source>
        <dbReference type="SAM" id="Phobius"/>
    </source>
</evidence>
<keyword evidence="4" id="KW-1185">Reference proteome</keyword>
<sequence length="250" mass="28073">MNRGFIRRLDIATTAASDDVGDAPTIFVSQACLIIPVFIAAWWYYTKHACRNFVRGLLKNGPEEHCRDDDAADTGSVGHFTQMEETFFQKSWRDGGASGSCEKMDGVTSASSPSNRFVKWINRRNVRRQFEKQKLKRTTQKSLFGGRDSRISDPAGNNHDKAASPEAKISPRTILSDKSLVDTFDEEEADGRNDDASGNGFMQQFSTKSSSKQNSQRSKSFEQWECIPSDSHIELCSMHNDVQNDDSILR</sequence>
<evidence type="ECO:0000313" key="3">
    <source>
        <dbReference type="EMBL" id="KAG7352068.1"/>
    </source>
</evidence>
<keyword evidence="2" id="KW-1133">Transmembrane helix</keyword>
<reference evidence="3" key="1">
    <citation type="journal article" date="2021" name="Sci. Rep.">
        <title>Diploid genomic architecture of Nitzschia inconspicua, an elite biomass production diatom.</title>
        <authorList>
            <person name="Oliver A."/>
            <person name="Podell S."/>
            <person name="Pinowska A."/>
            <person name="Traller J.C."/>
            <person name="Smith S.R."/>
            <person name="McClure R."/>
            <person name="Beliaev A."/>
            <person name="Bohutskyi P."/>
            <person name="Hill E.A."/>
            <person name="Rabines A."/>
            <person name="Zheng H."/>
            <person name="Allen L.Z."/>
            <person name="Kuo A."/>
            <person name="Grigoriev I.V."/>
            <person name="Allen A.E."/>
            <person name="Hazlebeck D."/>
            <person name="Allen E.E."/>
        </authorList>
    </citation>
    <scope>NUCLEOTIDE SEQUENCE</scope>
    <source>
        <strain evidence="3">Hildebrandi</strain>
    </source>
</reference>
<accession>A0A9K3KZG8</accession>
<feature type="compositionally biased region" description="Low complexity" evidence="1">
    <location>
        <begin position="203"/>
        <end position="218"/>
    </location>
</feature>
<reference evidence="3" key="2">
    <citation type="submission" date="2021-04" db="EMBL/GenBank/DDBJ databases">
        <authorList>
            <person name="Podell S."/>
        </authorList>
    </citation>
    <scope>NUCLEOTIDE SEQUENCE</scope>
    <source>
        <strain evidence="3">Hildebrandi</strain>
    </source>
</reference>
<dbReference type="EMBL" id="JAGRRH010000017">
    <property type="protein sequence ID" value="KAG7352068.1"/>
    <property type="molecule type" value="Genomic_DNA"/>
</dbReference>
<dbReference type="Proteomes" id="UP000693970">
    <property type="component" value="Unassembled WGS sequence"/>
</dbReference>
<comment type="caution">
    <text evidence="3">The sequence shown here is derived from an EMBL/GenBank/DDBJ whole genome shotgun (WGS) entry which is preliminary data.</text>
</comment>
<name>A0A9K3KZG8_9STRA</name>
<evidence type="ECO:0000256" key="1">
    <source>
        <dbReference type="SAM" id="MobiDB-lite"/>
    </source>
</evidence>